<evidence type="ECO:0000313" key="2">
    <source>
        <dbReference type="Proteomes" id="UP000053477"/>
    </source>
</evidence>
<protein>
    <submittedName>
        <fullName evidence="1">Uncharacterized protein</fullName>
    </submittedName>
</protein>
<accession>A0A0H2RV90</accession>
<gene>
    <name evidence="1" type="ORF">SCHPADRAFT_902376</name>
</gene>
<dbReference type="AlphaFoldDB" id="A0A0H2RV90"/>
<proteinExistence type="predicted"/>
<dbReference type="InParanoid" id="A0A0H2RV90"/>
<evidence type="ECO:0000313" key="1">
    <source>
        <dbReference type="EMBL" id="KLO15497.1"/>
    </source>
</evidence>
<reference evidence="1 2" key="1">
    <citation type="submission" date="2015-04" db="EMBL/GenBank/DDBJ databases">
        <title>Complete genome sequence of Schizopora paradoxa KUC8140, a cosmopolitan wood degrader in East Asia.</title>
        <authorList>
            <consortium name="DOE Joint Genome Institute"/>
            <person name="Min B."/>
            <person name="Park H."/>
            <person name="Jang Y."/>
            <person name="Kim J.-J."/>
            <person name="Kim K.H."/>
            <person name="Pangilinan J."/>
            <person name="Lipzen A."/>
            <person name="Riley R."/>
            <person name="Grigoriev I.V."/>
            <person name="Spatafora J.W."/>
            <person name="Choi I.-G."/>
        </authorList>
    </citation>
    <scope>NUCLEOTIDE SEQUENCE [LARGE SCALE GENOMIC DNA]</scope>
    <source>
        <strain evidence="1 2">KUC8140</strain>
    </source>
</reference>
<sequence>MAQEERTEDVMWHVEGPSQPHVLPQALCKLNERTWYRHIVSGIDRRWTCEVSVCADVACSCSTPLRDTE</sequence>
<dbReference type="EMBL" id="KQ085929">
    <property type="protein sequence ID" value="KLO15497.1"/>
    <property type="molecule type" value="Genomic_DNA"/>
</dbReference>
<organism evidence="1 2">
    <name type="scientific">Schizopora paradoxa</name>
    <dbReference type="NCBI Taxonomy" id="27342"/>
    <lineage>
        <taxon>Eukaryota</taxon>
        <taxon>Fungi</taxon>
        <taxon>Dikarya</taxon>
        <taxon>Basidiomycota</taxon>
        <taxon>Agaricomycotina</taxon>
        <taxon>Agaricomycetes</taxon>
        <taxon>Hymenochaetales</taxon>
        <taxon>Schizoporaceae</taxon>
        <taxon>Schizopora</taxon>
    </lineage>
</organism>
<keyword evidence="2" id="KW-1185">Reference proteome</keyword>
<dbReference type="Proteomes" id="UP000053477">
    <property type="component" value="Unassembled WGS sequence"/>
</dbReference>
<name>A0A0H2RV90_9AGAM</name>